<dbReference type="InterPro" id="IPR003594">
    <property type="entry name" value="HATPase_dom"/>
</dbReference>
<feature type="transmembrane region" description="Helical" evidence="24">
    <location>
        <begin position="439"/>
        <end position="456"/>
    </location>
</feature>
<keyword evidence="8" id="KW-0808">Transferase</keyword>
<evidence type="ECO:0000256" key="18">
    <source>
        <dbReference type="ARBA" id="ARBA00023016"/>
    </source>
</evidence>
<dbReference type="InterPro" id="IPR004358">
    <property type="entry name" value="Sig_transdc_His_kin-like_C"/>
</dbReference>
<feature type="transmembrane region" description="Helical" evidence="24">
    <location>
        <begin position="526"/>
        <end position="551"/>
    </location>
</feature>
<keyword evidence="10" id="KW-0547">Nucleotide-binding</keyword>
<evidence type="ECO:0000256" key="23">
    <source>
        <dbReference type="SAM" id="MobiDB-lite"/>
    </source>
</evidence>
<evidence type="ECO:0000256" key="22">
    <source>
        <dbReference type="ARBA" id="ARBA00041776"/>
    </source>
</evidence>
<feature type="compositionally biased region" description="Pro residues" evidence="23">
    <location>
        <begin position="347"/>
        <end position="360"/>
    </location>
</feature>
<dbReference type="CDD" id="cd00075">
    <property type="entry name" value="HATPase"/>
    <property type="match status" value="1"/>
</dbReference>
<evidence type="ECO:0000256" key="19">
    <source>
        <dbReference type="ARBA" id="ARBA00023026"/>
    </source>
</evidence>
<feature type="transmembrane region" description="Helical" evidence="24">
    <location>
        <begin position="41"/>
        <end position="61"/>
    </location>
</feature>
<dbReference type="PRINTS" id="PR00344">
    <property type="entry name" value="BCTRLSENSOR"/>
</dbReference>
<dbReference type="FunFam" id="1.10.287.130:FF:000001">
    <property type="entry name" value="Two-component sensor histidine kinase"/>
    <property type="match status" value="1"/>
</dbReference>
<feature type="transmembrane region" description="Helical" evidence="24">
    <location>
        <begin position="612"/>
        <end position="635"/>
    </location>
</feature>
<dbReference type="GO" id="GO:0005886">
    <property type="term" value="C:plasma membrane"/>
    <property type="evidence" value="ECO:0007669"/>
    <property type="project" value="UniProtKB-SubCell"/>
</dbReference>
<keyword evidence="14" id="KW-0460">Magnesium</keyword>
<dbReference type="AlphaFoldDB" id="A0A0A1DSP7"/>
<dbReference type="SUPFAM" id="SSF158472">
    <property type="entry name" value="HAMP domain-like"/>
    <property type="match status" value="1"/>
</dbReference>
<proteinExistence type="predicted"/>
<dbReference type="Gene3D" id="3.30.565.10">
    <property type="entry name" value="Histidine kinase-like ATPase, C-terminal domain"/>
    <property type="match status" value="1"/>
</dbReference>
<dbReference type="GeneID" id="96612421"/>
<keyword evidence="19" id="KW-0843">Virulence</keyword>
<dbReference type="PROSITE" id="PS50885">
    <property type="entry name" value="HAMP"/>
    <property type="match status" value="1"/>
</dbReference>
<dbReference type="KEGG" id="psim:KR76_27190"/>
<keyword evidence="15" id="KW-0904">Protein phosphatase</keyword>
<evidence type="ECO:0000256" key="12">
    <source>
        <dbReference type="ARBA" id="ARBA00022801"/>
    </source>
</evidence>
<comment type="cofactor">
    <cofactor evidence="3">
        <name>Mg(2+)</name>
        <dbReference type="ChEBI" id="CHEBI:18420"/>
    </cofactor>
</comment>
<dbReference type="SMART" id="SM00387">
    <property type="entry name" value="HATPase_c"/>
    <property type="match status" value="1"/>
</dbReference>
<evidence type="ECO:0000256" key="14">
    <source>
        <dbReference type="ARBA" id="ARBA00022842"/>
    </source>
</evidence>
<dbReference type="Gene3D" id="1.10.287.130">
    <property type="match status" value="1"/>
</dbReference>
<dbReference type="eggNOG" id="COG2205">
    <property type="taxonomic scope" value="Bacteria"/>
</dbReference>
<feature type="transmembrane region" description="Helical" evidence="24">
    <location>
        <begin position="656"/>
        <end position="675"/>
    </location>
</feature>
<dbReference type="STRING" id="2045.KR76_27190"/>
<dbReference type="EC" id="2.7.13.3" evidence="5"/>
<evidence type="ECO:0000256" key="11">
    <source>
        <dbReference type="ARBA" id="ARBA00022777"/>
    </source>
</evidence>
<dbReference type="InterPro" id="IPR025291">
    <property type="entry name" value="DUF4153"/>
</dbReference>
<keyword evidence="9 24" id="KW-0812">Transmembrane</keyword>
<evidence type="ECO:0000256" key="1">
    <source>
        <dbReference type="ARBA" id="ARBA00000085"/>
    </source>
</evidence>
<keyword evidence="24" id="KW-0472">Membrane</keyword>
<accession>A0A0A1DSP7</accession>
<feature type="transmembrane region" description="Helical" evidence="24">
    <location>
        <begin position="413"/>
        <end position="432"/>
    </location>
</feature>
<evidence type="ECO:0000256" key="2">
    <source>
        <dbReference type="ARBA" id="ARBA00001936"/>
    </source>
</evidence>
<dbReference type="PROSITE" id="PS50109">
    <property type="entry name" value="HIS_KIN"/>
    <property type="match status" value="1"/>
</dbReference>
<feature type="transmembrane region" description="Helical" evidence="24">
    <location>
        <begin position="563"/>
        <end position="585"/>
    </location>
</feature>
<dbReference type="RefSeq" id="WP_038682844.1">
    <property type="nucleotide sequence ID" value="NZ_BJMC01000016.1"/>
</dbReference>
<dbReference type="SMART" id="SM00304">
    <property type="entry name" value="HAMP"/>
    <property type="match status" value="1"/>
</dbReference>
<dbReference type="InterPro" id="IPR005467">
    <property type="entry name" value="His_kinase_dom"/>
</dbReference>
<evidence type="ECO:0000256" key="17">
    <source>
        <dbReference type="ARBA" id="ARBA00023012"/>
    </source>
</evidence>
<comment type="subcellular location">
    <subcellularLocation>
        <location evidence="4">Cell membrane</location>
        <topology evidence="4">Multi-pass membrane protein</topology>
    </subcellularLocation>
</comment>
<keyword evidence="7" id="KW-0597">Phosphoprotein</keyword>
<dbReference type="GO" id="GO:0005524">
    <property type="term" value="F:ATP binding"/>
    <property type="evidence" value="ECO:0007669"/>
    <property type="project" value="UniProtKB-KW"/>
</dbReference>
<dbReference type="PANTHER" id="PTHR44936:SF9">
    <property type="entry name" value="SENSOR PROTEIN CREC"/>
    <property type="match status" value="1"/>
</dbReference>
<dbReference type="Pfam" id="PF13687">
    <property type="entry name" value="DUF4153"/>
    <property type="match status" value="1"/>
</dbReference>
<evidence type="ECO:0000256" key="7">
    <source>
        <dbReference type="ARBA" id="ARBA00022553"/>
    </source>
</evidence>
<reference evidence="25 26" key="1">
    <citation type="journal article" date="2015" name="Genome Announc.">
        <title>Complete Genome Sequence of Steroid-Transforming Nocardioides simplex VKM Ac-2033D.</title>
        <authorList>
            <person name="Shtratnikova V.Y."/>
            <person name="Schelkunov M.I."/>
            <person name="Pekov Y.A."/>
            <person name="Fokina V.V."/>
            <person name="Logacheva M.D."/>
            <person name="Sokolov S.L."/>
            <person name="Bragin E.Y."/>
            <person name="Ashapkin V.V."/>
            <person name="Donova M.V."/>
        </authorList>
    </citation>
    <scope>NUCLEOTIDE SEQUENCE [LARGE SCALE GENOMIC DNA]</scope>
    <source>
        <strain evidence="25 26">VKM Ac-2033D</strain>
    </source>
</reference>
<dbReference type="Proteomes" id="UP000030300">
    <property type="component" value="Chromosome"/>
</dbReference>
<comment type="catalytic activity">
    <reaction evidence="1">
        <text>ATP + protein L-histidine = ADP + protein N-phospho-L-histidine.</text>
        <dbReference type="EC" id="2.7.13.3"/>
    </reaction>
</comment>
<dbReference type="PANTHER" id="PTHR44936">
    <property type="entry name" value="SENSOR PROTEIN CREC"/>
    <property type="match status" value="1"/>
</dbReference>
<evidence type="ECO:0000256" key="21">
    <source>
        <dbReference type="ARBA" id="ARBA00040454"/>
    </source>
</evidence>
<dbReference type="CDD" id="cd06225">
    <property type="entry name" value="HAMP"/>
    <property type="match status" value="1"/>
</dbReference>
<dbReference type="Pfam" id="PF00672">
    <property type="entry name" value="HAMP"/>
    <property type="match status" value="1"/>
</dbReference>
<dbReference type="EMBL" id="CP009896">
    <property type="protein sequence ID" value="AIY19538.1"/>
    <property type="molecule type" value="Genomic_DNA"/>
</dbReference>
<dbReference type="HOGENOM" id="CLU_325116_0_0_11"/>
<feature type="transmembrane region" description="Helical" evidence="24">
    <location>
        <begin position="462"/>
        <end position="480"/>
    </location>
</feature>
<dbReference type="InterPro" id="IPR003661">
    <property type="entry name" value="HisK_dim/P_dom"/>
</dbReference>
<evidence type="ECO:0000256" key="15">
    <source>
        <dbReference type="ARBA" id="ARBA00022912"/>
    </source>
</evidence>
<dbReference type="SUPFAM" id="SSF55874">
    <property type="entry name" value="ATPase domain of HSP90 chaperone/DNA topoisomerase II/histidine kinase"/>
    <property type="match status" value="1"/>
</dbReference>
<dbReference type="InterPro" id="IPR036890">
    <property type="entry name" value="HATPase_C_sf"/>
</dbReference>
<organism evidence="25 26">
    <name type="scientific">Nocardioides simplex</name>
    <name type="common">Arthrobacter simplex</name>
    <dbReference type="NCBI Taxonomy" id="2045"/>
    <lineage>
        <taxon>Bacteria</taxon>
        <taxon>Bacillati</taxon>
        <taxon>Actinomycetota</taxon>
        <taxon>Actinomycetes</taxon>
        <taxon>Propionibacteriales</taxon>
        <taxon>Nocardioidaceae</taxon>
        <taxon>Pimelobacter</taxon>
    </lineage>
</organism>
<dbReference type="CDD" id="cd00082">
    <property type="entry name" value="HisKA"/>
    <property type="match status" value="1"/>
</dbReference>
<comment type="cofactor">
    <cofactor evidence="2">
        <name>Mn(2+)</name>
        <dbReference type="ChEBI" id="CHEBI:29035"/>
    </cofactor>
</comment>
<keyword evidence="17" id="KW-0902">Two-component regulatory system</keyword>
<feature type="transmembrane region" description="Helical" evidence="24">
    <location>
        <begin position="730"/>
        <end position="750"/>
    </location>
</feature>
<dbReference type="InterPro" id="IPR003660">
    <property type="entry name" value="HAMP_dom"/>
</dbReference>
<dbReference type="SUPFAM" id="SSF47384">
    <property type="entry name" value="Homodimeric domain of signal transducing histidine kinase"/>
    <property type="match status" value="1"/>
</dbReference>
<evidence type="ECO:0000256" key="3">
    <source>
        <dbReference type="ARBA" id="ARBA00001946"/>
    </source>
</evidence>
<evidence type="ECO:0000256" key="20">
    <source>
        <dbReference type="ARBA" id="ARBA00023211"/>
    </source>
</evidence>
<keyword evidence="12" id="KW-0378">Hydrolase</keyword>
<evidence type="ECO:0000313" key="26">
    <source>
        <dbReference type="Proteomes" id="UP000030300"/>
    </source>
</evidence>
<feature type="transmembrane region" description="Helical" evidence="24">
    <location>
        <begin position="388"/>
        <end position="407"/>
    </location>
</feature>
<dbReference type="InterPro" id="IPR036097">
    <property type="entry name" value="HisK_dim/P_sf"/>
</dbReference>
<keyword evidence="26" id="KW-1185">Reference proteome</keyword>
<feature type="transmembrane region" description="Helical" evidence="24">
    <location>
        <begin position="687"/>
        <end position="709"/>
    </location>
</feature>
<dbReference type="Pfam" id="PF00512">
    <property type="entry name" value="HisKA"/>
    <property type="match status" value="1"/>
</dbReference>
<evidence type="ECO:0000256" key="13">
    <source>
        <dbReference type="ARBA" id="ARBA00022840"/>
    </source>
</evidence>
<evidence type="ECO:0000256" key="24">
    <source>
        <dbReference type="SAM" id="Phobius"/>
    </source>
</evidence>
<dbReference type="Pfam" id="PF02518">
    <property type="entry name" value="HATPase_c"/>
    <property type="match status" value="1"/>
</dbReference>
<evidence type="ECO:0000256" key="16">
    <source>
        <dbReference type="ARBA" id="ARBA00022989"/>
    </source>
</evidence>
<sequence length="860" mass="88913">MSAQPLVGVRSIKVKLGLLVAASATLAAAVGVIGSAGGVPAWLSIPVTVGLALALTQLLAVGMTSPLREMTAAARRMATGDYDVRVTDTSRDEVGELARAFNTMARDLAGVDKQRRDLVANVSHELRTPLAGLRAVLENVVDGVGPRDLDALGTALAQAERMSGLVEDLLDLARVDAGRAPLAARPVPLAVLLADAVGEAEALGRGVEYDVHVVPADLVVTADPARLHQLVANLLDNASRHSPAGGSVVVTARAQGERYLLEVRDTGPGVPAEDRERVFEPFGTLAASAGTGGTGLGLAIARWVTDLHGGSIGFVDPVPGTTGARVRVDLPLAPAPRPLEVPVSAPTLPPTPPSPPPPPAAGSRPAASVAPVPVTDDLLGAFWPERGVPARVGLLAGALGAGLLGGLVLPERALGIGTFLVLLAAGAVVLAASPQRRDPFTLTCAALCVLLAGTAVVRDAEWIVVLCLLTGAGVCVCGVTRGRSLGGFLLAGLMWPGAGLRGLPWLGRTLGALPGLGHGAALVRTVVWSALGLVVFGALFASADALVAEWFGAVVPDLSAENVVLRGFVTIAVGGTVLAAAYLALNPPRIERESAGAGVGGGSRPVARRYEWLAPVLVVVGMFAVFLVAQATVVFGGHAYLRRTTGLTYAEYVHQGFAQLTVATALTLLVIAVAARKAPRETPSDRLWLRVALGALCVETLVVVASAMYRMDVYQEAYGFTRLRLLVDVFEAWLGLLVLAVIAAGVVLRAGWLPRFALISGTVGLLGLAAVNPDAWIARHNLDRYHETGRVDWSYLGGLSDDAVPVLSDLPATERACALSGWTRSDDDWLEWNLGRSRASDALGDVAKVPLAIGTCPTGD</sequence>
<protein>
    <recommendedName>
        <fullName evidence="21">Signal transduction histidine-protein kinase/phosphatase MprB</fullName>
        <ecNumber evidence="5">2.7.13.3</ecNumber>
    </recommendedName>
    <alternativeName>
        <fullName evidence="22">Mycobacterial persistence regulator B</fullName>
    </alternativeName>
</protein>
<keyword evidence="16 24" id="KW-1133">Transmembrane helix</keyword>
<feature type="transmembrane region" description="Helical" evidence="24">
    <location>
        <begin position="756"/>
        <end position="777"/>
    </location>
</feature>
<evidence type="ECO:0000256" key="5">
    <source>
        <dbReference type="ARBA" id="ARBA00012438"/>
    </source>
</evidence>
<dbReference type="SMART" id="SM00388">
    <property type="entry name" value="HisKA"/>
    <property type="match status" value="1"/>
</dbReference>
<evidence type="ECO:0000313" key="25">
    <source>
        <dbReference type="EMBL" id="AIY19538.1"/>
    </source>
</evidence>
<keyword evidence="11 25" id="KW-0418">Kinase</keyword>
<evidence type="ECO:0000256" key="6">
    <source>
        <dbReference type="ARBA" id="ARBA00022475"/>
    </source>
</evidence>
<evidence type="ECO:0000256" key="10">
    <source>
        <dbReference type="ARBA" id="ARBA00022741"/>
    </source>
</evidence>
<gene>
    <name evidence="25" type="ORF">KR76_27190</name>
</gene>
<dbReference type="GO" id="GO:0000155">
    <property type="term" value="F:phosphorelay sensor kinase activity"/>
    <property type="evidence" value="ECO:0007669"/>
    <property type="project" value="InterPro"/>
</dbReference>
<keyword evidence="20" id="KW-0464">Manganese</keyword>
<dbReference type="Gene3D" id="6.10.340.10">
    <property type="match status" value="1"/>
</dbReference>
<keyword evidence="13" id="KW-0067">ATP-binding</keyword>
<evidence type="ECO:0000256" key="8">
    <source>
        <dbReference type="ARBA" id="ARBA00022679"/>
    </source>
</evidence>
<name>A0A0A1DSP7_NOCSI</name>
<keyword evidence="18" id="KW-0346">Stress response</keyword>
<evidence type="ECO:0000256" key="4">
    <source>
        <dbReference type="ARBA" id="ARBA00004651"/>
    </source>
</evidence>
<keyword evidence="6" id="KW-1003">Cell membrane</keyword>
<dbReference type="InterPro" id="IPR050980">
    <property type="entry name" value="2C_sensor_his_kinase"/>
</dbReference>
<dbReference type="GO" id="GO:0004721">
    <property type="term" value="F:phosphoprotein phosphatase activity"/>
    <property type="evidence" value="ECO:0007669"/>
    <property type="project" value="UniProtKB-KW"/>
</dbReference>
<dbReference type="OrthoDB" id="9757990at2"/>
<evidence type="ECO:0000256" key="9">
    <source>
        <dbReference type="ARBA" id="ARBA00022692"/>
    </source>
</evidence>
<dbReference type="eggNOG" id="COG2770">
    <property type="taxonomic scope" value="Bacteria"/>
</dbReference>
<feature type="region of interest" description="Disordered" evidence="23">
    <location>
        <begin position="339"/>
        <end position="368"/>
    </location>
</feature>